<evidence type="ECO:0000259" key="1">
    <source>
        <dbReference type="Pfam" id="PF12937"/>
    </source>
</evidence>
<dbReference type="Pfam" id="PF12937">
    <property type="entry name" value="F-box-like"/>
    <property type="match status" value="1"/>
</dbReference>
<name>A0A0U5GIT7_ASPCI</name>
<protein>
    <recommendedName>
        <fullName evidence="1">F-box domain-containing protein</fullName>
    </recommendedName>
</protein>
<accession>A0A0U5GIT7</accession>
<keyword evidence="3" id="KW-1185">Reference proteome</keyword>
<dbReference type="EMBL" id="CDMC01000042">
    <property type="protein sequence ID" value="CEL12011.1"/>
    <property type="molecule type" value="Genomic_DNA"/>
</dbReference>
<dbReference type="Proteomes" id="UP000054771">
    <property type="component" value="Unassembled WGS sequence"/>
</dbReference>
<dbReference type="OrthoDB" id="5384804at2759"/>
<evidence type="ECO:0000313" key="2">
    <source>
        <dbReference type="EMBL" id="CEL12011.1"/>
    </source>
</evidence>
<proteinExistence type="predicted"/>
<dbReference type="InterPro" id="IPR001810">
    <property type="entry name" value="F-box_dom"/>
</dbReference>
<sequence>MTHIAHLPVELLLLIFNNLYDLDDLISFSRTCTIVQNLYSRHKPKLLWSIIRNSDHHKYDAALCRLHDLMHGTECDTTLKPPIDQLPIPHWMLEDYSSFRFDGRQQAIDEERAEQHLQLILTWWQQTSQILSCYLNNIDMYRSTVAFIDDGSLSLEQSQKYAMALHLDQCFAVTGIISSSSNPVRCCSIPSKARLYRAVMGRFLDTKAAQFAKFCAVPKTSEELFDNVNERWSYNPNRTLEESLEVMEAFDIISNFMLLHILGKPDTIAAWLVNLDQMGFPEEAENFRPDPHGSILWNWKYILNYLQPYLTPFDILSLFSTKDEISKDTLLYLATLLEPSTGEPPGMGSVECDLSRKLKDEFQVDSHRWESYRRHAWSSALRGRLFCEDVSVAEIANSIVQTRDHKCDWWQFLVPGGEGADFRIPVQRLYLTDDQTRSENIEDDDCIELYTISAEGLCQKPNQVA</sequence>
<dbReference type="AlphaFoldDB" id="A0A0U5GIT7"/>
<evidence type="ECO:0000313" key="3">
    <source>
        <dbReference type="Proteomes" id="UP000054771"/>
    </source>
</evidence>
<feature type="domain" description="F-box" evidence="1">
    <location>
        <begin position="4"/>
        <end position="33"/>
    </location>
</feature>
<reference evidence="3" key="1">
    <citation type="journal article" date="2016" name="Genome Announc.">
        <title>Draft genome sequences of fungus Aspergillus calidoustus.</title>
        <authorList>
            <person name="Horn F."/>
            <person name="Linde J."/>
            <person name="Mattern D.J."/>
            <person name="Walther G."/>
            <person name="Guthke R."/>
            <person name="Scherlach K."/>
            <person name="Martin K."/>
            <person name="Brakhage A.A."/>
            <person name="Petzke L."/>
            <person name="Valiante V."/>
        </authorList>
    </citation>
    <scope>NUCLEOTIDE SEQUENCE [LARGE SCALE GENOMIC DNA]</scope>
    <source>
        <strain evidence="3">SF006504</strain>
    </source>
</reference>
<dbReference type="CDD" id="cd09917">
    <property type="entry name" value="F-box_SF"/>
    <property type="match status" value="1"/>
</dbReference>
<organism evidence="2 3">
    <name type="scientific">Aspergillus calidoustus</name>
    <dbReference type="NCBI Taxonomy" id="454130"/>
    <lineage>
        <taxon>Eukaryota</taxon>
        <taxon>Fungi</taxon>
        <taxon>Dikarya</taxon>
        <taxon>Ascomycota</taxon>
        <taxon>Pezizomycotina</taxon>
        <taxon>Eurotiomycetes</taxon>
        <taxon>Eurotiomycetidae</taxon>
        <taxon>Eurotiales</taxon>
        <taxon>Aspergillaceae</taxon>
        <taxon>Aspergillus</taxon>
        <taxon>Aspergillus subgen. Nidulantes</taxon>
    </lineage>
</organism>
<dbReference type="OMA" id="LWLATIN"/>
<gene>
    <name evidence="2" type="ORF">ASPCAL15104</name>
</gene>